<reference evidence="3 4" key="1">
    <citation type="submission" date="2022-11" db="EMBL/GenBank/DDBJ databases">
        <title>The characterization of three novel Bacteroidetes species and genomic analysis of their roles in tidal elemental geochemical cycles.</title>
        <authorList>
            <person name="Ma K.-J."/>
        </authorList>
    </citation>
    <scope>NUCLEOTIDE SEQUENCE [LARGE SCALE GENOMIC DNA]</scope>
    <source>
        <strain evidence="3 4">M82</strain>
    </source>
</reference>
<evidence type="ECO:0000313" key="4">
    <source>
        <dbReference type="Proteomes" id="UP001207228"/>
    </source>
</evidence>
<evidence type="ECO:0000259" key="2">
    <source>
        <dbReference type="PROSITE" id="PS50853"/>
    </source>
</evidence>
<comment type="caution">
    <text evidence="3">The sequence shown here is derived from an EMBL/GenBank/DDBJ whole genome shotgun (WGS) entry which is preliminary data.</text>
</comment>
<dbReference type="PANTHER" id="PTHR30383:SF5">
    <property type="entry name" value="SGNH HYDROLASE-TYPE ESTERASE DOMAIN-CONTAINING PROTEIN"/>
    <property type="match status" value="1"/>
</dbReference>
<feature type="chain" id="PRO_5046586024" evidence="1">
    <location>
        <begin position="28"/>
        <end position="594"/>
    </location>
</feature>
<dbReference type="InterPro" id="IPR036116">
    <property type="entry name" value="FN3_sf"/>
</dbReference>
<dbReference type="Pfam" id="PF00657">
    <property type="entry name" value="Lipase_GDSL"/>
    <property type="match status" value="1"/>
</dbReference>
<accession>A0ABT3RHA9</accession>
<sequence>MFFLLPLRLKSFCILLVLLSFSEAAMAKFSVFSHLPAPEKYVDAPASAIQEGVTASPLAAPQGVRARASLVKAIGISWQPVDGAQNYIIEKSESGVEGSFSTLVTVTGEVHYYREKDLKLSETFYYRIKATANGAESTYSAVVSGTTNPDEIVRIMPLGDSNTDGGSGSGVVPEERIGYRKELYRQLVLDGRVEGYKIDFVGSEQTGQAHQTKFLTENGFELDIDHAGFGGARDEDIADLLQYGEFSFYGSETDYRGPGGGPYLDQFMPDIILLHIGTNYIDPNPGAVQDVKDILNLIDEHEARYGKEVTVVLASIILTAGDDPKLDDFSKSYNANVRAMVEERIALTGDRIVMTDMADAELNYKKDWTEPVGVGDMADNLHPNQAGYDKMAQVWFNALSSPAVPLPVELMSFEAAVSDRNVLLEWVTASERGNSRFEVQRMEEGGSFTMIGTVDGAGDSNTRIVYTFQDHDLPSGILYYRLKQVDHDGAYSYSKVVAVLYRKSLISPVASLYPNLTNGSETVNLSASGFGQAAPVVVSLLNPGGEELFHQTLLAGKNGGLNTRIHLPAKLAQGLYVVQVSSASHTQKLKLIVR</sequence>
<proteinExistence type="predicted"/>
<dbReference type="PROSITE" id="PS50853">
    <property type="entry name" value="FN3"/>
    <property type="match status" value="1"/>
</dbReference>
<dbReference type="CDD" id="cd00063">
    <property type="entry name" value="FN3"/>
    <property type="match status" value="1"/>
</dbReference>
<dbReference type="Proteomes" id="UP001207228">
    <property type="component" value="Unassembled WGS sequence"/>
</dbReference>
<dbReference type="SUPFAM" id="SSF49265">
    <property type="entry name" value="Fibronectin type III"/>
    <property type="match status" value="1"/>
</dbReference>
<dbReference type="InterPro" id="IPR003961">
    <property type="entry name" value="FN3_dom"/>
</dbReference>
<gene>
    <name evidence="3" type="ORF">OO017_14445</name>
</gene>
<dbReference type="SUPFAM" id="SSF52266">
    <property type="entry name" value="SGNH hydrolase"/>
    <property type="match status" value="1"/>
</dbReference>
<evidence type="ECO:0000313" key="3">
    <source>
        <dbReference type="EMBL" id="MCX2741155.1"/>
    </source>
</evidence>
<dbReference type="InterPro" id="IPR001087">
    <property type="entry name" value="GDSL"/>
</dbReference>
<feature type="domain" description="Fibronectin type-III" evidence="2">
    <location>
        <begin position="60"/>
        <end position="150"/>
    </location>
</feature>
<name>A0ABT3RHA9_9BACT</name>
<keyword evidence="1" id="KW-0732">Signal</keyword>
<keyword evidence="4" id="KW-1185">Reference proteome</keyword>
<organism evidence="3 4">
    <name type="scientific">Pontibacter anaerobius</name>
    <dbReference type="NCBI Taxonomy" id="2993940"/>
    <lineage>
        <taxon>Bacteria</taxon>
        <taxon>Pseudomonadati</taxon>
        <taxon>Bacteroidota</taxon>
        <taxon>Cytophagia</taxon>
        <taxon>Cytophagales</taxon>
        <taxon>Hymenobacteraceae</taxon>
        <taxon>Pontibacter</taxon>
    </lineage>
</organism>
<dbReference type="EMBL" id="JAPFQO010000009">
    <property type="protein sequence ID" value="MCX2741155.1"/>
    <property type="molecule type" value="Genomic_DNA"/>
</dbReference>
<dbReference type="PANTHER" id="PTHR30383">
    <property type="entry name" value="THIOESTERASE 1/PROTEASE 1/LYSOPHOSPHOLIPASE L1"/>
    <property type="match status" value="1"/>
</dbReference>
<dbReference type="RefSeq" id="WP_266053264.1">
    <property type="nucleotide sequence ID" value="NZ_JAPFQO010000009.1"/>
</dbReference>
<dbReference type="InterPro" id="IPR036514">
    <property type="entry name" value="SGNH_hydro_sf"/>
</dbReference>
<dbReference type="Gene3D" id="2.60.40.10">
    <property type="entry name" value="Immunoglobulins"/>
    <property type="match status" value="2"/>
</dbReference>
<protein>
    <submittedName>
        <fullName evidence="3">GDSL-type esterase/lipase family protein</fullName>
    </submittedName>
</protein>
<feature type="signal peptide" evidence="1">
    <location>
        <begin position="1"/>
        <end position="27"/>
    </location>
</feature>
<dbReference type="Gene3D" id="3.40.50.1110">
    <property type="entry name" value="SGNH hydrolase"/>
    <property type="match status" value="1"/>
</dbReference>
<dbReference type="InterPro" id="IPR013783">
    <property type="entry name" value="Ig-like_fold"/>
</dbReference>
<dbReference type="InterPro" id="IPR051532">
    <property type="entry name" value="Ester_Hydrolysis_Enzymes"/>
</dbReference>
<evidence type="ECO:0000256" key="1">
    <source>
        <dbReference type="SAM" id="SignalP"/>
    </source>
</evidence>